<reference evidence="2" key="1">
    <citation type="submission" date="2017-09" db="EMBL/GenBank/DDBJ databases">
        <title>Depth-based differentiation of microbial function through sediment-hosted aquifers and enrichment of novel symbionts in the deep terrestrial subsurface.</title>
        <authorList>
            <person name="Probst A.J."/>
            <person name="Ladd B."/>
            <person name="Jarett J.K."/>
            <person name="Geller-Mcgrath D.E."/>
            <person name="Sieber C.M.K."/>
            <person name="Emerson J.B."/>
            <person name="Anantharaman K."/>
            <person name="Thomas B.C."/>
            <person name="Malmstrom R."/>
            <person name="Stieglmeier M."/>
            <person name="Klingl A."/>
            <person name="Woyke T."/>
            <person name="Ryan C.M."/>
            <person name="Banfield J.F."/>
        </authorList>
    </citation>
    <scope>NUCLEOTIDE SEQUENCE [LARGE SCALE GENOMIC DNA]</scope>
</reference>
<evidence type="ECO:0000313" key="1">
    <source>
        <dbReference type="EMBL" id="PIW33946.1"/>
    </source>
</evidence>
<evidence type="ECO:0000313" key="2">
    <source>
        <dbReference type="Proteomes" id="UP000230025"/>
    </source>
</evidence>
<dbReference type="Proteomes" id="UP000230025">
    <property type="component" value="Unassembled WGS sequence"/>
</dbReference>
<evidence type="ECO:0008006" key="3">
    <source>
        <dbReference type="Google" id="ProtNLM"/>
    </source>
</evidence>
<organism evidence="1 2">
    <name type="scientific">bacterium (Candidatus Ratteibacteria) CG15_BIG_FIL_POST_REV_8_21_14_020_41_12</name>
    <dbReference type="NCBI Taxonomy" id="2014291"/>
    <lineage>
        <taxon>Bacteria</taxon>
        <taxon>Candidatus Ratteibacteria</taxon>
    </lineage>
</organism>
<gene>
    <name evidence="1" type="ORF">COW28_01885</name>
</gene>
<protein>
    <recommendedName>
        <fullName evidence="3">Rubredoxin-like domain-containing protein</fullName>
    </recommendedName>
</protein>
<feature type="non-terminal residue" evidence="1">
    <location>
        <position position="92"/>
    </location>
</feature>
<sequence>MIQTTKDRSDYVYRCSVCGFENRKKIIPGSRSSVPLTGKGNYGDNATPTPVAFADEMYKAVTIGFVAATDSAPAYLTDSACLFGEKHFTPYM</sequence>
<proteinExistence type="predicted"/>
<comment type="caution">
    <text evidence="1">The sequence shown here is derived from an EMBL/GenBank/DDBJ whole genome shotgun (WGS) entry which is preliminary data.</text>
</comment>
<dbReference type="EMBL" id="PFFY01000084">
    <property type="protein sequence ID" value="PIW33946.1"/>
    <property type="molecule type" value="Genomic_DNA"/>
</dbReference>
<accession>A0A2M7GZM7</accession>
<name>A0A2M7GZM7_9BACT</name>
<dbReference type="AlphaFoldDB" id="A0A2M7GZM7"/>